<dbReference type="PATRIC" id="fig|991778.3.peg.46"/>
<evidence type="ECO:0000313" key="2">
    <source>
        <dbReference type="EMBL" id="EGF29944.1"/>
    </source>
</evidence>
<dbReference type="RefSeq" id="WP_007324043.1">
    <property type="nucleotide sequence ID" value="NZ_AFAR01000001.1"/>
</dbReference>
<sequence>MAGIYDELDKIETQTIQTISHRPRTDIYYWPLLIALLLSMFEKAIATWRGRHHTTSAEQDRRIHVNPITGEMEVAA</sequence>
<dbReference type="EMBL" id="AFAR01000001">
    <property type="protein sequence ID" value="EGF29944.1"/>
    <property type="molecule type" value="Genomic_DNA"/>
</dbReference>
<gene>
    <name evidence="2" type="ORF">RBWH47_03862</name>
</gene>
<accession>F2AK76</accession>
<comment type="caution">
    <text evidence="2">The sequence shown here is derived from an EMBL/GenBank/DDBJ whole genome shotgun (WGS) entry which is preliminary data.</text>
</comment>
<keyword evidence="1" id="KW-1133">Transmembrane helix</keyword>
<feature type="transmembrane region" description="Helical" evidence="1">
    <location>
        <begin position="27"/>
        <end position="46"/>
    </location>
</feature>
<proteinExistence type="predicted"/>
<dbReference type="AlphaFoldDB" id="F2AK76"/>
<keyword evidence="1" id="KW-0812">Transmembrane</keyword>
<protein>
    <submittedName>
        <fullName evidence="2">von Willebrand factor type A</fullName>
    </submittedName>
</protein>
<dbReference type="Proteomes" id="UP000006222">
    <property type="component" value="Unassembled WGS sequence"/>
</dbReference>
<keyword evidence="1" id="KW-0472">Membrane</keyword>
<reference evidence="2 3" key="1">
    <citation type="journal article" date="2013" name="Mar. Genomics">
        <title>Expression of sulfatases in Rhodopirellula baltica and the diversity of sulfatases in the genus Rhodopirellula.</title>
        <authorList>
            <person name="Wegner C.E."/>
            <person name="Richter-Heitmann T."/>
            <person name="Klindworth A."/>
            <person name="Klockow C."/>
            <person name="Richter M."/>
            <person name="Achstetter T."/>
            <person name="Glockner F.O."/>
            <person name="Harder J."/>
        </authorList>
    </citation>
    <scope>NUCLEOTIDE SEQUENCE [LARGE SCALE GENOMIC DNA]</scope>
    <source>
        <strain evidence="2 3">WH47</strain>
    </source>
</reference>
<organism evidence="2 3">
    <name type="scientific">Rhodopirellula baltica WH47</name>
    <dbReference type="NCBI Taxonomy" id="991778"/>
    <lineage>
        <taxon>Bacteria</taxon>
        <taxon>Pseudomonadati</taxon>
        <taxon>Planctomycetota</taxon>
        <taxon>Planctomycetia</taxon>
        <taxon>Pirellulales</taxon>
        <taxon>Pirellulaceae</taxon>
        <taxon>Rhodopirellula</taxon>
    </lineage>
</organism>
<name>F2AK76_RHOBT</name>
<evidence type="ECO:0000256" key="1">
    <source>
        <dbReference type="SAM" id="Phobius"/>
    </source>
</evidence>
<evidence type="ECO:0000313" key="3">
    <source>
        <dbReference type="Proteomes" id="UP000006222"/>
    </source>
</evidence>